<accession>A0A8J3GIW6</accession>
<reference evidence="2" key="2">
    <citation type="submission" date="2020-09" db="EMBL/GenBank/DDBJ databases">
        <authorList>
            <person name="Sun Q."/>
            <person name="Kim S."/>
        </authorList>
    </citation>
    <scope>NUCLEOTIDE SEQUENCE</scope>
    <source>
        <strain evidence="2">KCTC 42249</strain>
    </source>
</reference>
<dbReference type="InterPro" id="IPR045599">
    <property type="entry name" value="DUF6456"/>
</dbReference>
<dbReference type="RefSeq" id="WP_244641290.1">
    <property type="nucleotide sequence ID" value="NZ_BMZQ01000001.1"/>
</dbReference>
<reference evidence="2" key="1">
    <citation type="journal article" date="2014" name="Int. J. Syst. Evol. Microbiol.">
        <title>Complete genome sequence of Corynebacterium casei LMG S-19264T (=DSM 44701T), isolated from a smear-ripened cheese.</title>
        <authorList>
            <consortium name="US DOE Joint Genome Institute (JGI-PGF)"/>
            <person name="Walter F."/>
            <person name="Albersmeier A."/>
            <person name="Kalinowski J."/>
            <person name="Ruckert C."/>
        </authorList>
    </citation>
    <scope>NUCLEOTIDE SEQUENCE</scope>
    <source>
        <strain evidence="2">KCTC 42249</strain>
    </source>
</reference>
<evidence type="ECO:0000313" key="2">
    <source>
        <dbReference type="EMBL" id="GHD06381.1"/>
    </source>
</evidence>
<organism evidence="2 3">
    <name type="scientific">Tianweitania populi</name>
    <dbReference type="NCBI Taxonomy" id="1607949"/>
    <lineage>
        <taxon>Bacteria</taxon>
        <taxon>Pseudomonadati</taxon>
        <taxon>Pseudomonadota</taxon>
        <taxon>Alphaproteobacteria</taxon>
        <taxon>Hyphomicrobiales</taxon>
        <taxon>Phyllobacteriaceae</taxon>
        <taxon>Tianweitania</taxon>
    </lineage>
</organism>
<dbReference type="AlphaFoldDB" id="A0A8J3GIW6"/>
<dbReference type="Proteomes" id="UP000630142">
    <property type="component" value="Unassembled WGS sequence"/>
</dbReference>
<feature type="domain" description="DUF6456" evidence="1">
    <location>
        <begin position="103"/>
        <end position="239"/>
    </location>
</feature>
<keyword evidence="3" id="KW-1185">Reference proteome</keyword>
<proteinExistence type="predicted"/>
<name>A0A8J3GIW6_9HYPH</name>
<gene>
    <name evidence="2" type="ORF">GCM10016234_03680</name>
</gene>
<dbReference type="Pfam" id="PF20057">
    <property type="entry name" value="DUF6456"/>
    <property type="match status" value="1"/>
</dbReference>
<dbReference type="EMBL" id="BMZQ01000001">
    <property type="protein sequence ID" value="GHD06381.1"/>
    <property type="molecule type" value="Genomic_DNA"/>
</dbReference>
<protein>
    <recommendedName>
        <fullName evidence="1">DUF6456 domain-containing protein</fullName>
    </recommendedName>
</protein>
<evidence type="ECO:0000259" key="1">
    <source>
        <dbReference type="Pfam" id="PF20057"/>
    </source>
</evidence>
<comment type="caution">
    <text evidence="2">The sequence shown here is derived from an EMBL/GenBank/DDBJ whole genome shotgun (WGS) entry which is preliminary data.</text>
</comment>
<evidence type="ECO:0000313" key="3">
    <source>
        <dbReference type="Proteomes" id="UP000630142"/>
    </source>
</evidence>
<sequence>MSDFETQQQSRRVLAFLGKQDATLETTATGKVMLRSERGVIAVAAGVVAGLLKQRLVARDGDALSLTEAGQLARREQADSFGAQHRELDQTSMETEEGWESVTINLAESPLAQIARRRGKDGRSYLSEAELRAGERLRSDFTRGQLMPKLGATWQAMPGSSRRGGGAGGAVDLTDAALAARQRVEKAVEATGPELSGVLLDICCFLKGLEQVEAERGWPVRSGKVMLKAALGALARFYEPPRPHSTRPRSFHWGTEDYRPTIG</sequence>